<evidence type="ECO:0000256" key="1">
    <source>
        <dbReference type="SAM" id="MobiDB-lite"/>
    </source>
</evidence>
<gene>
    <name evidence="2" type="ORF">EG68_01206</name>
</gene>
<sequence>MRDIYEKNDHLNNKAVEDDDSSLYSEASLSPSMVYRQACARRATEREQRTTTLVGGVGRRGAVVDVEAIMHCSKYQPILVN</sequence>
<comment type="caution">
    <text evidence="2">The sequence shown here is derived from an EMBL/GenBank/DDBJ whole genome shotgun (WGS) entry which is preliminary data.</text>
</comment>
<name>A0A8S9ZB89_9TREM</name>
<dbReference type="EMBL" id="JTDE01000632">
    <property type="protein sequence ID" value="KAF7260727.1"/>
    <property type="molecule type" value="Genomic_DNA"/>
</dbReference>
<accession>A0A8S9ZB89</accession>
<keyword evidence="3" id="KW-1185">Reference proteome</keyword>
<protein>
    <submittedName>
        <fullName evidence="2">Uncharacterized protein</fullName>
    </submittedName>
</protein>
<feature type="region of interest" description="Disordered" evidence="1">
    <location>
        <begin position="1"/>
        <end position="23"/>
    </location>
</feature>
<evidence type="ECO:0000313" key="3">
    <source>
        <dbReference type="Proteomes" id="UP000822476"/>
    </source>
</evidence>
<organism evidence="2 3">
    <name type="scientific">Paragonimus skrjabini miyazakii</name>
    <dbReference type="NCBI Taxonomy" id="59628"/>
    <lineage>
        <taxon>Eukaryota</taxon>
        <taxon>Metazoa</taxon>
        <taxon>Spiralia</taxon>
        <taxon>Lophotrochozoa</taxon>
        <taxon>Platyhelminthes</taxon>
        <taxon>Trematoda</taxon>
        <taxon>Digenea</taxon>
        <taxon>Plagiorchiida</taxon>
        <taxon>Troglotremata</taxon>
        <taxon>Troglotrematidae</taxon>
        <taxon>Paragonimus</taxon>
    </lineage>
</organism>
<feature type="compositionally biased region" description="Basic and acidic residues" evidence="1">
    <location>
        <begin position="1"/>
        <end position="16"/>
    </location>
</feature>
<proteinExistence type="predicted"/>
<dbReference type="AlphaFoldDB" id="A0A8S9ZB89"/>
<reference evidence="2" key="1">
    <citation type="submission" date="2019-07" db="EMBL/GenBank/DDBJ databases">
        <title>Annotation for the trematode Paragonimus miyazaki's.</title>
        <authorList>
            <person name="Choi Y.-J."/>
        </authorList>
    </citation>
    <scope>NUCLEOTIDE SEQUENCE</scope>
    <source>
        <strain evidence="2">Japan</strain>
    </source>
</reference>
<evidence type="ECO:0000313" key="2">
    <source>
        <dbReference type="EMBL" id="KAF7260727.1"/>
    </source>
</evidence>
<dbReference type="Proteomes" id="UP000822476">
    <property type="component" value="Unassembled WGS sequence"/>
</dbReference>